<dbReference type="EMBL" id="SOMN01000009">
    <property type="protein sequence ID" value="TFE27483.1"/>
    <property type="molecule type" value="Genomic_DNA"/>
</dbReference>
<evidence type="ECO:0000256" key="3">
    <source>
        <dbReference type="RuleBase" id="RU003457"/>
    </source>
</evidence>
<comment type="similarity">
    <text evidence="1 3">Belongs to the pirin family.</text>
</comment>
<sequence>MIKILKSHQSPTMGRGGPFQIRRMRPGKVYGVPAFDLAFGPLSVIDHATLRANNLVPMHEHLNDEILTYLISGKVTHEDSIGVTENITRRRLMLMNAGSGFSHEERNSGEDLEGLQIFVRPREKDLPPGVQFYDRPVNYTNGTWQLVAGPESSDAPLKFRNQVMVFDIHADAGAELEAPVAKGMSPFVYVMNGTVQVGNTTLQKGDAFTFTELEMPIMRTLNQAIIVVFLSDLNAAASKSGTISGGGG</sequence>
<dbReference type="SUPFAM" id="SSF51182">
    <property type="entry name" value="RmlC-like cupins"/>
    <property type="match status" value="1"/>
</dbReference>
<dbReference type="PIRSF" id="PIRSF006232">
    <property type="entry name" value="Pirin"/>
    <property type="match status" value="1"/>
</dbReference>
<feature type="binding site" evidence="2">
    <location>
        <position position="103"/>
    </location>
    <ligand>
        <name>Fe cation</name>
        <dbReference type="ChEBI" id="CHEBI:24875"/>
    </ligand>
</feature>
<comment type="cofactor">
    <cofactor evidence="2">
        <name>Fe cation</name>
        <dbReference type="ChEBI" id="CHEBI:24875"/>
    </cofactor>
    <text evidence="2">Binds 1 Fe cation per subunit.</text>
</comment>
<reference evidence="6 7" key="1">
    <citation type="submission" date="2019-03" db="EMBL/GenBank/DDBJ databases">
        <title>Cohnella endophytica sp. nov., a novel endophytic bacterium isolated from bark of Sonneratia apetala.</title>
        <authorList>
            <person name="Tuo L."/>
        </authorList>
    </citation>
    <scope>NUCLEOTIDE SEQUENCE [LARGE SCALE GENOMIC DNA]</scope>
    <source>
        <strain evidence="6 7">CCTCC AB 208254</strain>
    </source>
</reference>
<dbReference type="PANTHER" id="PTHR43212">
    <property type="entry name" value="QUERCETIN 2,3-DIOXYGENASE"/>
    <property type="match status" value="1"/>
</dbReference>
<evidence type="ECO:0000256" key="1">
    <source>
        <dbReference type="ARBA" id="ARBA00008416"/>
    </source>
</evidence>
<keyword evidence="2" id="KW-0479">Metal-binding</keyword>
<dbReference type="InterPro" id="IPR012093">
    <property type="entry name" value="Pirin"/>
</dbReference>
<feature type="domain" description="Quercetin 2,3-dioxygenase C-terminal cupin" evidence="5">
    <location>
        <begin position="146"/>
        <end position="229"/>
    </location>
</feature>
<dbReference type="Proteomes" id="UP000297900">
    <property type="component" value="Unassembled WGS sequence"/>
</dbReference>
<feature type="binding site" evidence="2">
    <location>
        <position position="61"/>
    </location>
    <ligand>
        <name>Fe cation</name>
        <dbReference type="ChEBI" id="CHEBI:24875"/>
    </ligand>
</feature>
<evidence type="ECO:0000256" key="2">
    <source>
        <dbReference type="PIRSR" id="PIRSR006232-1"/>
    </source>
</evidence>
<dbReference type="InterPro" id="IPR011051">
    <property type="entry name" value="RmlC_Cupin_sf"/>
</dbReference>
<protein>
    <submittedName>
        <fullName evidence="6">Pirin family protein</fullName>
    </submittedName>
</protein>
<organism evidence="6 7">
    <name type="scientific">Cohnella luojiensis</name>
    <dbReference type="NCBI Taxonomy" id="652876"/>
    <lineage>
        <taxon>Bacteria</taxon>
        <taxon>Bacillati</taxon>
        <taxon>Bacillota</taxon>
        <taxon>Bacilli</taxon>
        <taxon>Bacillales</taxon>
        <taxon>Paenibacillaceae</taxon>
        <taxon>Cohnella</taxon>
    </lineage>
</organism>
<keyword evidence="2" id="KW-0408">Iron</keyword>
<accession>A0A4Y8M0M4</accession>
<evidence type="ECO:0000259" key="4">
    <source>
        <dbReference type="Pfam" id="PF02678"/>
    </source>
</evidence>
<dbReference type="Gene3D" id="2.60.120.10">
    <property type="entry name" value="Jelly Rolls"/>
    <property type="match status" value="2"/>
</dbReference>
<evidence type="ECO:0000259" key="5">
    <source>
        <dbReference type="Pfam" id="PF17954"/>
    </source>
</evidence>
<dbReference type="OrthoDB" id="321327at2"/>
<comment type="caution">
    <text evidence="6">The sequence shown here is derived from an EMBL/GenBank/DDBJ whole genome shotgun (WGS) entry which is preliminary data.</text>
</comment>
<name>A0A4Y8M0M4_9BACL</name>
<dbReference type="CDD" id="cd02247">
    <property type="entry name" value="cupin_pirin_C"/>
    <property type="match status" value="1"/>
</dbReference>
<feature type="domain" description="Pirin N-terminal" evidence="4">
    <location>
        <begin position="54"/>
        <end position="119"/>
    </location>
</feature>
<evidence type="ECO:0000313" key="7">
    <source>
        <dbReference type="Proteomes" id="UP000297900"/>
    </source>
</evidence>
<dbReference type="GO" id="GO:0046872">
    <property type="term" value="F:metal ion binding"/>
    <property type="evidence" value="ECO:0007669"/>
    <property type="project" value="UniProtKB-KW"/>
</dbReference>
<evidence type="ECO:0000313" key="6">
    <source>
        <dbReference type="EMBL" id="TFE27483.1"/>
    </source>
</evidence>
<proteinExistence type="inferred from homology"/>
<dbReference type="PANTHER" id="PTHR43212:SF3">
    <property type="entry name" value="QUERCETIN 2,3-DIOXYGENASE"/>
    <property type="match status" value="1"/>
</dbReference>
<gene>
    <name evidence="6" type="ORF">E2980_09175</name>
</gene>
<dbReference type="AlphaFoldDB" id="A0A4Y8M0M4"/>
<feature type="binding site" evidence="2">
    <location>
        <position position="59"/>
    </location>
    <ligand>
        <name>Fe cation</name>
        <dbReference type="ChEBI" id="CHEBI:24875"/>
    </ligand>
</feature>
<dbReference type="InterPro" id="IPR041602">
    <property type="entry name" value="Quercetinase_C"/>
</dbReference>
<dbReference type="RefSeq" id="WP_135151892.1">
    <property type="nucleotide sequence ID" value="NZ_SOMN01000009.1"/>
</dbReference>
<dbReference type="InterPro" id="IPR003829">
    <property type="entry name" value="Pirin_N_dom"/>
</dbReference>
<feature type="binding site" evidence="2">
    <location>
        <position position="105"/>
    </location>
    <ligand>
        <name>Fe cation</name>
        <dbReference type="ChEBI" id="CHEBI:24875"/>
    </ligand>
</feature>
<dbReference type="Pfam" id="PF17954">
    <property type="entry name" value="Pirin_C_2"/>
    <property type="match status" value="1"/>
</dbReference>
<keyword evidence="7" id="KW-1185">Reference proteome</keyword>
<dbReference type="InterPro" id="IPR014710">
    <property type="entry name" value="RmlC-like_jellyroll"/>
</dbReference>
<dbReference type="Pfam" id="PF02678">
    <property type="entry name" value="Pirin"/>
    <property type="match status" value="1"/>
</dbReference>